<dbReference type="InterPro" id="IPR004638">
    <property type="entry name" value="EmrB-like"/>
</dbReference>
<evidence type="ECO:0000256" key="2">
    <source>
        <dbReference type="ARBA" id="ARBA00008537"/>
    </source>
</evidence>
<dbReference type="PANTHER" id="PTHR42718">
    <property type="entry name" value="MAJOR FACILITATOR SUPERFAMILY MULTIDRUG TRANSPORTER MFSC"/>
    <property type="match status" value="1"/>
</dbReference>
<feature type="transmembrane region" description="Helical" evidence="8">
    <location>
        <begin position="234"/>
        <end position="252"/>
    </location>
</feature>
<keyword evidence="5 8" id="KW-0812">Transmembrane</keyword>
<evidence type="ECO:0000256" key="6">
    <source>
        <dbReference type="ARBA" id="ARBA00022989"/>
    </source>
</evidence>
<feature type="transmembrane region" description="Helical" evidence="8">
    <location>
        <begin position="202"/>
        <end position="222"/>
    </location>
</feature>
<feature type="transmembrane region" description="Helical" evidence="8">
    <location>
        <begin position="107"/>
        <end position="125"/>
    </location>
</feature>
<comment type="similarity">
    <text evidence="2">Belongs to the major facilitator superfamily. EmrB family.</text>
</comment>
<dbReference type="Gene3D" id="1.20.1720.10">
    <property type="entry name" value="Multidrug resistance protein D"/>
    <property type="match status" value="1"/>
</dbReference>
<dbReference type="CDD" id="cd17503">
    <property type="entry name" value="MFS_LmrB_MDR_like"/>
    <property type="match status" value="1"/>
</dbReference>
<sequence>MTEAAEKSVSFRAWVAVIGGLFGCFMAGMNVHVTSAALPEIEGSLGATFEEGSWISTAYLVAEIVMIPLTAWLVQVFSLRRVMLVGSFVFLVASIACSWAPNLQVMIIIRVIQGAAGAVLIPLSFQLIITELPPSKIAMGMALFALSNSVAQAAGPSIGGWLTDAYSWRWIFYLQLAPGILLLLAVAWSIDAKPMQLSLLKRGDWGGIVAMIVGLGGLQIVLEEGGRKDWFGSDFIVWMSLIAGVALVYFVLSQLYGSRSFINLRLLKSYNFGVASAAMFIFGAATFGLVFLVPNYLSQLQGYNAREIGISLIAYGMVQLVLAPFMPRLMKWLNPKLMVASGFFIMALGCYLGAHLDADSAANVIIPSTVVRGIGQPLIMVALSVLAVSGLAKDEAGSASALFSMLRNLGGAVGTAGLTQIVAMRERFHSERVGESITLFSPSLQERLRASMADSEAFIFNQLLPAQQQVIDGLIHTVRREAYLMAYSDAFYVSCVALIVCGVAALALRQSAKNA</sequence>
<comment type="subcellular location">
    <subcellularLocation>
        <location evidence="1">Cell membrane</location>
        <topology evidence="1">Multi-pass membrane protein</topology>
    </subcellularLocation>
</comment>
<name>A0A109KQN2_PSEFL</name>
<dbReference type="Gene3D" id="1.20.1250.20">
    <property type="entry name" value="MFS general substrate transporter like domains"/>
    <property type="match status" value="1"/>
</dbReference>
<keyword evidence="7 8" id="KW-0472">Membrane</keyword>
<feature type="domain" description="Major facilitator superfamily (MFS) profile" evidence="9">
    <location>
        <begin position="16"/>
        <end position="513"/>
    </location>
</feature>
<dbReference type="NCBIfam" id="TIGR00711">
    <property type="entry name" value="efflux_EmrB"/>
    <property type="match status" value="1"/>
</dbReference>
<keyword evidence="4" id="KW-1003">Cell membrane</keyword>
<gene>
    <name evidence="10" type="primary">emrB_4</name>
    <name evidence="10" type="ORF">PFL603g_03657</name>
</gene>
<dbReference type="AlphaFoldDB" id="A0A109KQN2"/>
<protein>
    <submittedName>
        <fullName evidence="10">Multidrug export protein EmrB</fullName>
    </submittedName>
</protein>
<evidence type="ECO:0000256" key="8">
    <source>
        <dbReference type="SAM" id="Phobius"/>
    </source>
</evidence>
<evidence type="ECO:0000256" key="4">
    <source>
        <dbReference type="ARBA" id="ARBA00022475"/>
    </source>
</evidence>
<feature type="transmembrane region" description="Helical" evidence="8">
    <location>
        <begin position="12"/>
        <end position="33"/>
    </location>
</feature>
<evidence type="ECO:0000256" key="7">
    <source>
        <dbReference type="ARBA" id="ARBA00023136"/>
    </source>
</evidence>
<dbReference type="EMBL" id="LCYC01000048">
    <property type="protein sequence ID" value="KWV73547.1"/>
    <property type="molecule type" value="Genomic_DNA"/>
</dbReference>
<feature type="transmembrane region" description="Helical" evidence="8">
    <location>
        <begin position="272"/>
        <end position="296"/>
    </location>
</feature>
<feature type="transmembrane region" description="Helical" evidence="8">
    <location>
        <begin position="337"/>
        <end position="354"/>
    </location>
</feature>
<feature type="transmembrane region" description="Helical" evidence="8">
    <location>
        <begin position="374"/>
        <end position="392"/>
    </location>
</feature>
<proteinExistence type="inferred from homology"/>
<evidence type="ECO:0000259" key="9">
    <source>
        <dbReference type="PROSITE" id="PS50850"/>
    </source>
</evidence>
<reference evidence="10 11" key="1">
    <citation type="submission" date="2015-05" db="EMBL/GenBank/DDBJ databases">
        <title>A genomic and transcriptomic approach to investigate the blue pigment phenotype in Pseudomonas fluorescens.</title>
        <authorList>
            <person name="Andreani N.A."/>
            <person name="Cardazzo B."/>
        </authorList>
    </citation>
    <scope>NUCLEOTIDE SEQUENCE [LARGE SCALE GENOMIC DNA]</scope>
    <source>
        <strain evidence="10 11">Ps_40</strain>
    </source>
</reference>
<feature type="transmembrane region" description="Helical" evidence="8">
    <location>
        <begin position="404"/>
        <end position="423"/>
    </location>
</feature>
<accession>A0A109KQN2</accession>
<dbReference type="GO" id="GO:0022857">
    <property type="term" value="F:transmembrane transporter activity"/>
    <property type="evidence" value="ECO:0007669"/>
    <property type="project" value="InterPro"/>
</dbReference>
<evidence type="ECO:0000313" key="10">
    <source>
        <dbReference type="EMBL" id="KWV73547.1"/>
    </source>
</evidence>
<evidence type="ECO:0000256" key="3">
    <source>
        <dbReference type="ARBA" id="ARBA00022448"/>
    </source>
</evidence>
<dbReference type="InterPro" id="IPR011701">
    <property type="entry name" value="MFS"/>
</dbReference>
<evidence type="ECO:0000256" key="1">
    <source>
        <dbReference type="ARBA" id="ARBA00004651"/>
    </source>
</evidence>
<dbReference type="PROSITE" id="PS50850">
    <property type="entry name" value="MFS"/>
    <property type="match status" value="1"/>
</dbReference>
<dbReference type="Proteomes" id="UP000063434">
    <property type="component" value="Unassembled WGS sequence"/>
</dbReference>
<organism evidence="10 11">
    <name type="scientific">Pseudomonas fluorescens</name>
    <dbReference type="NCBI Taxonomy" id="294"/>
    <lineage>
        <taxon>Bacteria</taxon>
        <taxon>Pseudomonadati</taxon>
        <taxon>Pseudomonadota</taxon>
        <taxon>Gammaproteobacteria</taxon>
        <taxon>Pseudomonadales</taxon>
        <taxon>Pseudomonadaceae</taxon>
        <taxon>Pseudomonas</taxon>
    </lineage>
</organism>
<dbReference type="PANTHER" id="PTHR42718:SF9">
    <property type="entry name" value="MAJOR FACILITATOR SUPERFAMILY MULTIDRUG TRANSPORTER MFSC"/>
    <property type="match status" value="1"/>
</dbReference>
<feature type="transmembrane region" description="Helical" evidence="8">
    <location>
        <begin position="53"/>
        <end position="74"/>
    </location>
</feature>
<feature type="transmembrane region" description="Helical" evidence="8">
    <location>
        <begin position="170"/>
        <end position="190"/>
    </location>
</feature>
<dbReference type="PATRIC" id="fig|294.195.peg.3919"/>
<keyword evidence="6 8" id="KW-1133">Transmembrane helix</keyword>
<feature type="transmembrane region" description="Helical" evidence="8">
    <location>
        <begin position="490"/>
        <end position="508"/>
    </location>
</feature>
<dbReference type="PROSITE" id="PS51257">
    <property type="entry name" value="PROKAR_LIPOPROTEIN"/>
    <property type="match status" value="1"/>
</dbReference>
<evidence type="ECO:0000313" key="11">
    <source>
        <dbReference type="Proteomes" id="UP000063434"/>
    </source>
</evidence>
<dbReference type="RefSeq" id="WP_056791385.1">
    <property type="nucleotide sequence ID" value="NZ_LCYC01000048.1"/>
</dbReference>
<comment type="caution">
    <text evidence="10">The sequence shown here is derived from an EMBL/GenBank/DDBJ whole genome shotgun (WGS) entry which is preliminary data.</text>
</comment>
<evidence type="ECO:0000256" key="5">
    <source>
        <dbReference type="ARBA" id="ARBA00022692"/>
    </source>
</evidence>
<feature type="transmembrane region" description="Helical" evidence="8">
    <location>
        <begin position="308"/>
        <end position="325"/>
    </location>
</feature>
<dbReference type="InterPro" id="IPR020846">
    <property type="entry name" value="MFS_dom"/>
</dbReference>
<dbReference type="SUPFAM" id="SSF103473">
    <property type="entry name" value="MFS general substrate transporter"/>
    <property type="match status" value="1"/>
</dbReference>
<dbReference type="InterPro" id="IPR036259">
    <property type="entry name" value="MFS_trans_sf"/>
</dbReference>
<dbReference type="GO" id="GO:0005886">
    <property type="term" value="C:plasma membrane"/>
    <property type="evidence" value="ECO:0007669"/>
    <property type="project" value="UniProtKB-SubCell"/>
</dbReference>
<dbReference type="Pfam" id="PF07690">
    <property type="entry name" value="MFS_1"/>
    <property type="match status" value="1"/>
</dbReference>
<keyword evidence="3" id="KW-0813">Transport</keyword>
<feature type="transmembrane region" description="Helical" evidence="8">
    <location>
        <begin position="81"/>
        <end position="101"/>
    </location>
</feature>